<dbReference type="EC" id="2.1.1.33" evidence="7"/>
<dbReference type="NCBIfam" id="TIGR00091">
    <property type="entry name" value="tRNA (guanosine(46)-N7)-methyltransferase TrmB"/>
    <property type="match status" value="1"/>
</dbReference>
<evidence type="ECO:0000256" key="1">
    <source>
        <dbReference type="ARBA" id="ARBA00000142"/>
    </source>
</evidence>
<reference evidence="8" key="1">
    <citation type="submission" date="2024-06" db="EMBL/GenBank/DDBJ databases">
        <authorList>
            <person name="Manzano-Marin A."/>
            <person name="Manzano-Marin A."/>
            <person name="Alejandro Manzano Marin A."/>
        </authorList>
    </citation>
    <scope>NUCLEOTIDE SEQUENCE</scope>
    <source>
        <strain evidence="8">Ancorni-2928</strain>
    </source>
</reference>
<dbReference type="PANTHER" id="PTHR23417">
    <property type="entry name" value="3-DEOXY-D-MANNO-OCTULOSONIC-ACID TRANSFERASE/TRNA GUANINE-N 7 - -METHYLTRANSFERASE"/>
    <property type="match status" value="1"/>
</dbReference>
<dbReference type="SUPFAM" id="SSF53335">
    <property type="entry name" value="S-adenosyl-L-methionine-dependent methyltransferases"/>
    <property type="match status" value="1"/>
</dbReference>
<organism evidence="8">
    <name type="scientific">Buchnera aphidicola</name>
    <name type="common">Anoecia corni</name>
    <dbReference type="NCBI Taxonomy" id="2994477"/>
    <lineage>
        <taxon>Bacteria</taxon>
        <taxon>Pseudomonadati</taxon>
        <taxon>Pseudomonadota</taxon>
        <taxon>Gammaproteobacteria</taxon>
        <taxon>Enterobacterales</taxon>
        <taxon>Erwiniaceae</taxon>
        <taxon>Buchnera</taxon>
    </lineage>
</organism>
<dbReference type="InterPro" id="IPR055361">
    <property type="entry name" value="tRNA_methyltr_TrmB_bact"/>
</dbReference>
<dbReference type="HAMAP" id="MF_01057">
    <property type="entry name" value="tRNA_methyltr_TrmB"/>
    <property type="match status" value="1"/>
</dbReference>
<dbReference type="Gene3D" id="3.40.50.150">
    <property type="entry name" value="Vaccinia Virus protein VP39"/>
    <property type="match status" value="1"/>
</dbReference>
<evidence type="ECO:0000256" key="2">
    <source>
        <dbReference type="ARBA" id="ARBA00003015"/>
    </source>
</evidence>
<comment type="subunit">
    <text evidence="7">Monomer.</text>
</comment>
<dbReference type="PROSITE" id="PS51625">
    <property type="entry name" value="SAM_MT_TRMB"/>
    <property type="match status" value="1"/>
</dbReference>
<proteinExistence type="inferred from homology"/>
<dbReference type="InterPro" id="IPR029063">
    <property type="entry name" value="SAM-dependent_MTases_sf"/>
</dbReference>
<comment type="function">
    <text evidence="2 7">Catalyzes the formation of N(7)-methylguanine at position 46 (m7G46) in tRNA.</text>
</comment>
<evidence type="ECO:0000256" key="4">
    <source>
        <dbReference type="ARBA" id="ARBA00022679"/>
    </source>
</evidence>
<feature type="binding site" evidence="7">
    <location>
        <position position="94"/>
    </location>
    <ligand>
        <name>S-adenosyl-L-methionine</name>
        <dbReference type="ChEBI" id="CHEBI:59789"/>
    </ligand>
</feature>
<comment type="caution">
    <text evidence="7">Lacks conserved residue(s) required for the propagation of feature annotation.</text>
</comment>
<evidence type="ECO:0000256" key="7">
    <source>
        <dbReference type="HAMAP-Rule" id="MF_01057"/>
    </source>
</evidence>
<dbReference type="PANTHER" id="PTHR23417:SF14">
    <property type="entry name" value="PENTACOTRIPEPTIDE-REPEAT REGION OF PRORP DOMAIN-CONTAINING PROTEIN"/>
    <property type="match status" value="1"/>
</dbReference>
<comment type="pathway">
    <text evidence="7">tRNA modification; N(7)-methylguanine-tRNA biosynthesis.</text>
</comment>
<feature type="binding site" evidence="7">
    <location>
        <begin position="217"/>
        <end position="220"/>
    </location>
    <ligand>
        <name>substrate</name>
    </ligand>
</feature>
<dbReference type="Pfam" id="PF02390">
    <property type="entry name" value="Methyltransf_4"/>
    <property type="match status" value="1"/>
</dbReference>
<keyword evidence="5 7" id="KW-0949">S-adenosyl-L-methionine</keyword>
<dbReference type="GO" id="GO:0043527">
    <property type="term" value="C:tRNA methyltransferase complex"/>
    <property type="evidence" value="ECO:0007669"/>
    <property type="project" value="TreeGrafter"/>
</dbReference>
<name>A0AAT9IHF8_9GAMM</name>
<feature type="binding site" evidence="7">
    <location>
        <position position="180"/>
    </location>
    <ligand>
        <name>substrate</name>
    </ligand>
</feature>
<comment type="similarity">
    <text evidence="7">Belongs to the class I-like SAM-binding methyltransferase superfamily. TrmB family.</text>
</comment>
<dbReference type="RefSeq" id="WP_367680959.1">
    <property type="nucleotide sequence ID" value="NZ_OZ060371.1"/>
</dbReference>
<keyword evidence="4 7" id="KW-0808">Transferase</keyword>
<comment type="catalytic activity">
    <reaction evidence="1 7">
        <text>guanosine(46) in tRNA + S-adenosyl-L-methionine = N(7)-methylguanosine(46) in tRNA + S-adenosyl-L-homocysteine</text>
        <dbReference type="Rhea" id="RHEA:42708"/>
        <dbReference type="Rhea" id="RHEA-COMP:10188"/>
        <dbReference type="Rhea" id="RHEA-COMP:10189"/>
        <dbReference type="ChEBI" id="CHEBI:57856"/>
        <dbReference type="ChEBI" id="CHEBI:59789"/>
        <dbReference type="ChEBI" id="CHEBI:74269"/>
        <dbReference type="ChEBI" id="CHEBI:74480"/>
        <dbReference type="EC" id="2.1.1.33"/>
    </reaction>
</comment>
<feature type="binding site" evidence="7">
    <location>
        <position position="121"/>
    </location>
    <ligand>
        <name>S-adenosyl-L-methionine</name>
        <dbReference type="ChEBI" id="CHEBI:59789"/>
    </ligand>
</feature>
<feature type="binding site" evidence="7">
    <location>
        <position position="148"/>
    </location>
    <ligand>
        <name>substrate</name>
    </ligand>
</feature>
<accession>A0AAT9IHF8</accession>
<gene>
    <name evidence="7 8" type="primary">trmB</name>
    <name evidence="8" type="ORF">BUANCORI2928_438</name>
</gene>
<evidence type="ECO:0000256" key="5">
    <source>
        <dbReference type="ARBA" id="ARBA00022691"/>
    </source>
</evidence>
<evidence type="ECO:0000313" key="8">
    <source>
        <dbReference type="EMBL" id="CAL4043968.1"/>
    </source>
</evidence>
<evidence type="ECO:0000256" key="6">
    <source>
        <dbReference type="ARBA" id="ARBA00022694"/>
    </source>
</evidence>
<dbReference type="AlphaFoldDB" id="A0AAT9IHF8"/>
<dbReference type="EMBL" id="OZ060371">
    <property type="protein sequence ID" value="CAL4043968.1"/>
    <property type="molecule type" value="Genomic_DNA"/>
</dbReference>
<dbReference type="GO" id="GO:0008176">
    <property type="term" value="F:tRNA (guanine(46)-N7)-methyltransferase activity"/>
    <property type="evidence" value="ECO:0007669"/>
    <property type="project" value="UniProtKB-UniRule"/>
</dbReference>
<protein>
    <recommendedName>
        <fullName evidence="7">tRNA (guanine-N(7)-)-methyltransferase</fullName>
        <ecNumber evidence="7">2.1.1.33</ecNumber>
    </recommendedName>
    <alternativeName>
        <fullName evidence="7">tRNA (guanine(46)-N(7))-methyltransferase</fullName>
    </alternativeName>
    <alternativeName>
        <fullName evidence="7">tRNA(m7G46)-methyltransferase</fullName>
    </alternativeName>
</protein>
<sequence length="238" mass="28108">MDNSFLFTHKVTNDKCLKKINSFVCRRRKIKEHHKKEIEKYWSLIGIMYTKFSFNLNDFFINSNPLVIEIGFGTGMSLVETAKREKNNNYLGIEVYFPGILQCARASYFLGLKNLRIIYYDATEVFKNMIQDSSIKRIQIFFPDPWPKNKHKKRRLLNKQFIILLFKKLKRGGNLCISTDCKDYSDNVIKILSSVKSCLNITMKYNLNKKLFFCPTTVFERKSKLLGKINFYILCKKL</sequence>
<feature type="binding site" evidence="7">
    <location>
        <position position="144"/>
    </location>
    <ligand>
        <name>S-adenosyl-L-methionine</name>
        <dbReference type="ChEBI" id="CHEBI:59789"/>
    </ligand>
</feature>
<keyword evidence="3 7" id="KW-0489">Methyltransferase</keyword>
<dbReference type="InterPro" id="IPR003358">
    <property type="entry name" value="tRNA_(Gua-N-7)_MeTrfase_Trmb"/>
</dbReference>
<feature type="binding site" evidence="7">
    <location>
        <position position="69"/>
    </location>
    <ligand>
        <name>S-adenosyl-L-methionine</name>
        <dbReference type="ChEBI" id="CHEBI:59789"/>
    </ligand>
</feature>
<evidence type="ECO:0000256" key="3">
    <source>
        <dbReference type="ARBA" id="ARBA00022603"/>
    </source>
</evidence>
<keyword evidence="6 7" id="KW-0819">tRNA processing</keyword>